<dbReference type="EMBL" id="JAVFHQ010000061">
    <property type="protein sequence ID" value="KAK4540774.1"/>
    <property type="molecule type" value="Genomic_DNA"/>
</dbReference>
<reference evidence="2 3" key="1">
    <citation type="submission" date="2021-11" db="EMBL/GenBank/DDBJ databases">
        <title>Black yeast isolated from Biological Soil Crust.</title>
        <authorList>
            <person name="Kurbessoian T."/>
        </authorList>
    </citation>
    <scope>NUCLEOTIDE SEQUENCE [LARGE SCALE GENOMIC DNA]</scope>
    <source>
        <strain evidence="2 3">CCFEE 5522</strain>
    </source>
</reference>
<dbReference type="AlphaFoldDB" id="A0AAV9J742"/>
<evidence type="ECO:0000313" key="3">
    <source>
        <dbReference type="Proteomes" id="UP001324427"/>
    </source>
</evidence>
<proteinExistence type="predicted"/>
<sequence>MPARFRAQMRATHKRLEGEKVQRDEAKKEQREKQQAEKKQRCTDVVEYFDATYGRDATNLSMWRKLCEHVGISPEDSVSECTKALKKIFINIFDLVEARKEDSIAHVFPTKDELRDYSWEHDKIFPLKKAKKNPILKMLLIDMFLKL</sequence>
<gene>
    <name evidence="2" type="ORF">LTR36_008851</name>
</gene>
<feature type="compositionally biased region" description="Basic and acidic residues" evidence="1">
    <location>
        <begin position="14"/>
        <end position="38"/>
    </location>
</feature>
<comment type="caution">
    <text evidence="2">The sequence shown here is derived from an EMBL/GenBank/DDBJ whole genome shotgun (WGS) entry which is preliminary data.</text>
</comment>
<name>A0AAV9J742_9PEZI</name>
<dbReference type="PANTHER" id="PTHR38846">
    <property type="entry name" value="C3H1-TYPE DOMAIN-CONTAINING PROTEIN"/>
    <property type="match status" value="1"/>
</dbReference>
<accession>A0AAV9J742</accession>
<keyword evidence="3" id="KW-1185">Reference proteome</keyword>
<organism evidence="2 3">
    <name type="scientific">Oleoguttula mirabilis</name>
    <dbReference type="NCBI Taxonomy" id="1507867"/>
    <lineage>
        <taxon>Eukaryota</taxon>
        <taxon>Fungi</taxon>
        <taxon>Dikarya</taxon>
        <taxon>Ascomycota</taxon>
        <taxon>Pezizomycotina</taxon>
        <taxon>Dothideomycetes</taxon>
        <taxon>Dothideomycetidae</taxon>
        <taxon>Mycosphaerellales</taxon>
        <taxon>Teratosphaeriaceae</taxon>
        <taxon>Oleoguttula</taxon>
    </lineage>
</organism>
<dbReference type="PANTHER" id="PTHR38846:SF1">
    <property type="entry name" value="C3H1-TYPE DOMAIN-CONTAINING PROTEIN"/>
    <property type="match status" value="1"/>
</dbReference>
<protein>
    <submittedName>
        <fullName evidence="2">Uncharacterized protein</fullName>
    </submittedName>
</protein>
<feature type="region of interest" description="Disordered" evidence="1">
    <location>
        <begin position="1"/>
        <end position="38"/>
    </location>
</feature>
<evidence type="ECO:0000313" key="2">
    <source>
        <dbReference type="EMBL" id="KAK4540774.1"/>
    </source>
</evidence>
<evidence type="ECO:0000256" key="1">
    <source>
        <dbReference type="SAM" id="MobiDB-lite"/>
    </source>
</evidence>
<dbReference type="Proteomes" id="UP001324427">
    <property type="component" value="Unassembled WGS sequence"/>
</dbReference>